<dbReference type="InterPro" id="IPR003346">
    <property type="entry name" value="Transposase_20"/>
</dbReference>
<evidence type="ECO:0000313" key="4">
    <source>
        <dbReference type="EMBL" id="POZ51284.1"/>
    </source>
</evidence>
<reference evidence="4 5" key="1">
    <citation type="submission" date="2017-11" db="EMBL/GenBank/DDBJ databases">
        <title>Draft Genome Sequence of Methylobacter psychrotolerans Sph1T, an Obligate Methanotroph from Low-Temperature Environments.</title>
        <authorList>
            <person name="Oshkin I.Y."/>
            <person name="Miroshnikov K."/>
            <person name="Belova S.E."/>
            <person name="Korzhenkov A."/>
            <person name="Toshchakov S.V."/>
            <person name="Dedysh S.N."/>
        </authorList>
    </citation>
    <scope>NUCLEOTIDE SEQUENCE [LARGE SCALE GENOMIC DNA]</scope>
    <source>
        <strain evidence="4 5">Sph1</strain>
    </source>
</reference>
<gene>
    <name evidence="4" type="ORF">AADEFJLK_02730</name>
</gene>
<dbReference type="RefSeq" id="WP_103974653.1">
    <property type="nucleotide sequence ID" value="NZ_PGFZ01000006.1"/>
</dbReference>
<evidence type="ECO:0000259" key="2">
    <source>
        <dbReference type="Pfam" id="PF01548"/>
    </source>
</evidence>
<dbReference type="AlphaFoldDB" id="A0A2S5CKH2"/>
<keyword evidence="1" id="KW-0175">Coiled coil</keyword>
<name>A0A2S5CKH2_9GAMM</name>
<evidence type="ECO:0000259" key="3">
    <source>
        <dbReference type="Pfam" id="PF02371"/>
    </source>
</evidence>
<dbReference type="GO" id="GO:0003677">
    <property type="term" value="F:DNA binding"/>
    <property type="evidence" value="ECO:0007669"/>
    <property type="project" value="InterPro"/>
</dbReference>
<accession>A0A2S5CKH2</accession>
<organism evidence="4 5">
    <name type="scientific">Methylovulum psychrotolerans</name>
    <dbReference type="NCBI Taxonomy" id="1704499"/>
    <lineage>
        <taxon>Bacteria</taxon>
        <taxon>Pseudomonadati</taxon>
        <taxon>Pseudomonadota</taxon>
        <taxon>Gammaproteobacteria</taxon>
        <taxon>Methylococcales</taxon>
        <taxon>Methylococcaceae</taxon>
        <taxon>Methylovulum</taxon>
    </lineage>
</organism>
<dbReference type="NCBIfam" id="NF033542">
    <property type="entry name" value="transpos_IS110"/>
    <property type="match status" value="1"/>
</dbReference>
<dbReference type="GO" id="GO:0006313">
    <property type="term" value="P:DNA transposition"/>
    <property type="evidence" value="ECO:0007669"/>
    <property type="project" value="InterPro"/>
</dbReference>
<feature type="domain" description="Transposase IS116/IS110/IS902 C-terminal" evidence="3">
    <location>
        <begin position="195"/>
        <end position="277"/>
    </location>
</feature>
<dbReference type="GO" id="GO:0004803">
    <property type="term" value="F:transposase activity"/>
    <property type="evidence" value="ECO:0007669"/>
    <property type="project" value="InterPro"/>
</dbReference>
<dbReference type="EMBL" id="PGFZ01000006">
    <property type="protein sequence ID" value="POZ51284.1"/>
    <property type="molecule type" value="Genomic_DNA"/>
</dbReference>
<evidence type="ECO:0000256" key="1">
    <source>
        <dbReference type="SAM" id="Coils"/>
    </source>
</evidence>
<comment type="caution">
    <text evidence="4">The sequence shown here is derived from an EMBL/GenBank/DDBJ whole genome shotgun (WGS) entry which is preliminary data.</text>
</comment>
<evidence type="ECO:0000313" key="5">
    <source>
        <dbReference type="Proteomes" id="UP000237423"/>
    </source>
</evidence>
<feature type="coiled-coil region" evidence="1">
    <location>
        <begin position="129"/>
        <end position="185"/>
    </location>
</feature>
<protein>
    <submittedName>
        <fullName evidence="4">Uncharacterized protein</fullName>
    </submittedName>
</protein>
<sequence>MFQITVGVDIAKNKFDAALLAENKYKHKHFTNDNAGFGAFVTWLSGFGLSAQPLVCMEATGAYGLPLADFLAAKGYPVSIVNPAKIHAFARSELSRAKTDKADAKLIARYALSMQPGLWTPPPPEIRRLQALTRRLEHLLEIRQMERNRLDTADGCVKDSIDTLLKTVEDEIKSVRQAISDLIGNDPDLDRRRGLLESIPGIGEATVAHLLIALSPHQGFTHAKQVVAFAGLAPALRESGQWTGKTRISKNGDPVLRKVLYMPALVAWQHNPVIRAFCGRLKANGKNGKAVACAAMRKLIHIAFGVLKSGEPFDTLWANANKA</sequence>
<dbReference type="InterPro" id="IPR002525">
    <property type="entry name" value="Transp_IS110-like_N"/>
</dbReference>
<feature type="domain" description="Transposase IS110-like N-terminal" evidence="2">
    <location>
        <begin position="6"/>
        <end position="151"/>
    </location>
</feature>
<dbReference type="Proteomes" id="UP000237423">
    <property type="component" value="Unassembled WGS sequence"/>
</dbReference>
<dbReference type="InterPro" id="IPR047650">
    <property type="entry name" value="Transpos_IS110"/>
</dbReference>
<dbReference type="PANTHER" id="PTHR33055">
    <property type="entry name" value="TRANSPOSASE FOR INSERTION SEQUENCE ELEMENT IS1111A"/>
    <property type="match status" value="1"/>
</dbReference>
<dbReference type="PANTHER" id="PTHR33055:SF3">
    <property type="entry name" value="PUTATIVE TRANSPOSASE FOR IS117-RELATED"/>
    <property type="match status" value="1"/>
</dbReference>
<dbReference type="Pfam" id="PF01548">
    <property type="entry name" value="DEDD_Tnp_IS110"/>
    <property type="match status" value="1"/>
</dbReference>
<dbReference type="Pfam" id="PF02371">
    <property type="entry name" value="Transposase_20"/>
    <property type="match status" value="1"/>
</dbReference>
<proteinExistence type="predicted"/>